<dbReference type="SMART" id="SM00225">
    <property type="entry name" value="BTB"/>
    <property type="match status" value="1"/>
</dbReference>
<dbReference type="WBParaSite" id="L893_g8221.t1">
    <property type="protein sequence ID" value="L893_g8221.t1"/>
    <property type="gene ID" value="L893_g8221"/>
</dbReference>
<keyword evidence="2" id="KW-1185">Reference proteome</keyword>
<dbReference type="PANTHER" id="PTHR47022:SF1">
    <property type="entry name" value="BTB AND MATH DOMAIN-CONTAINING PROTEIN 36-RELATED"/>
    <property type="match status" value="1"/>
</dbReference>
<dbReference type="InterPro" id="IPR000210">
    <property type="entry name" value="BTB/POZ_dom"/>
</dbReference>
<accession>A0A1I8AQN1</accession>
<dbReference type="Proteomes" id="UP000095287">
    <property type="component" value="Unplaced"/>
</dbReference>
<dbReference type="Pfam" id="PF00651">
    <property type="entry name" value="BTB"/>
    <property type="match status" value="1"/>
</dbReference>
<feature type="domain" description="BTB" evidence="1">
    <location>
        <begin position="133"/>
        <end position="200"/>
    </location>
</feature>
<dbReference type="CDD" id="cd18186">
    <property type="entry name" value="BTB_POZ_ZBTB_KLHL-like"/>
    <property type="match status" value="1"/>
</dbReference>
<organism evidence="2 3">
    <name type="scientific">Steinernema glaseri</name>
    <dbReference type="NCBI Taxonomy" id="37863"/>
    <lineage>
        <taxon>Eukaryota</taxon>
        <taxon>Metazoa</taxon>
        <taxon>Ecdysozoa</taxon>
        <taxon>Nematoda</taxon>
        <taxon>Chromadorea</taxon>
        <taxon>Rhabditida</taxon>
        <taxon>Tylenchina</taxon>
        <taxon>Panagrolaimomorpha</taxon>
        <taxon>Strongyloidoidea</taxon>
        <taxon>Steinernematidae</taxon>
        <taxon>Steinernema</taxon>
    </lineage>
</organism>
<dbReference type="InterPro" id="IPR011333">
    <property type="entry name" value="SKP1/BTB/POZ_sf"/>
</dbReference>
<name>A0A1I8AQN1_9BILA</name>
<dbReference type="SUPFAM" id="SSF54695">
    <property type="entry name" value="POZ domain"/>
    <property type="match status" value="1"/>
</dbReference>
<dbReference type="Gene3D" id="3.30.710.10">
    <property type="entry name" value="Potassium Channel Kv1.1, Chain A"/>
    <property type="match status" value="1"/>
</dbReference>
<reference evidence="3" key="1">
    <citation type="submission" date="2016-11" db="UniProtKB">
        <authorList>
            <consortium name="WormBaseParasite"/>
        </authorList>
    </citation>
    <scope>IDENTIFICATION</scope>
</reference>
<sequence length="237" mass="27026">MISCLWSNMANIGKITGTLVYRGTSEEVEIAGTKWSLYNSCPSFTFRCAVDGENVLWSCAARGRITAWDLRTLRDTKMYFDCMNTKDGYACNGSDFFAYNQTIRSFEADIEVINIRRIDLSSPSNEAIDSPEDAACLEVEGKKLWVSKKTLSLDSPVFKTMFSGDSKEKATGCYALEEVKMDDLKLFLCVLYNLDITVRKEEFLEGLLRLGDKYQCDRVLRFCRIVGCQVKRQRCVW</sequence>
<dbReference type="PROSITE" id="PS50097">
    <property type="entry name" value="BTB"/>
    <property type="match status" value="1"/>
</dbReference>
<protein>
    <submittedName>
        <fullName evidence="3">BTB domain-containing protein</fullName>
    </submittedName>
</protein>
<proteinExistence type="predicted"/>
<evidence type="ECO:0000313" key="2">
    <source>
        <dbReference type="Proteomes" id="UP000095287"/>
    </source>
</evidence>
<dbReference type="AlphaFoldDB" id="A0A1I8AQN1"/>
<dbReference type="PANTHER" id="PTHR47022">
    <property type="entry name" value="BTB AND MATH DOMAIN-CONTAINING PROTEIN 36-RELATED"/>
    <property type="match status" value="1"/>
</dbReference>
<evidence type="ECO:0000313" key="3">
    <source>
        <dbReference type="WBParaSite" id="L893_g8221.t1"/>
    </source>
</evidence>
<evidence type="ECO:0000259" key="1">
    <source>
        <dbReference type="PROSITE" id="PS50097"/>
    </source>
</evidence>